<dbReference type="AlphaFoldDB" id="A0A1C4Y6K2"/>
<dbReference type="InterPro" id="IPR012291">
    <property type="entry name" value="CBM2_carb-bd_dom_sf"/>
</dbReference>
<keyword evidence="2" id="KW-1133">Transmembrane helix</keyword>
<feature type="region of interest" description="Disordered" evidence="1">
    <location>
        <begin position="72"/>
        <end position="134"/>
    </location>
</feature>
<dbReference type="Gene3D" id="2.60.40.290">
    <property type="match status" value="1"/>
</dbReference>
<evidence type="ECO:0000256" key="1">
    <source>
        <dbReference type="SAM" id="MobiDB-lite"/>
    </source>
</evidence>
<feature type="transmembrane region" description="Helical" evidence="2">
    <location>
        <begin position="43"/>
        <end position="63"/>
    </location>
</feature>
<dbReference type="InterPro" id="IPR008965">
    <property type="entry name" value="CBM2/CBM3_carb-bd_dom_sf"/>
</dbReference>
<feature type="domain" description="CBM2" evidence="3">
    <location>
        <begin position="131"/>
        <end position="242"/>
    </location>
</feature>
<evidence type="ECO:0000313" key="4">
    <source>
        <dbReference type="EMBL" id="SCF16357.1"/>
    </source>
</evidence>
<accession>A0A1C4Y6K2</accession>
<keyword evidence="2" id="KW-0812">Transmembrane</keyword>
<feature type="transmembrane region" description="Helical" evidence="2">
    <location>
        <begin position="12"/>
        <end position="31"/>
    </location>
</feature>
<dbReference type="InterPro" id="IPR001919">
    <property type="entry name" value="CBD2"/>
</dbReference>
<protein>
    <submittedName>
        <fullName evidence="4">Cellulose binding domain-containing protein</fullName>
    </submittedName>
</protein>
<dbReference type="SMART" id="SM00637">
    <property type="entry name" value="CBD_II"/>
    <property type="match status" value="1"/>
</dbReference>
<sequence>MPATPPQPRRTVVIVLLDRIVAVAAAVRRVLTGRGDVSRATWVAVIAALGVLIATAVSVIGVLRTPEGLTPVALDPPPSADQVGALPTDTPRAGQARPAATSPRPVHPSATAAPPTPGPSSSAPAPSSAAAPPTPAALRADFAIAENALLSYGAAVTISNPGEVPVARWKLTVTLPRESLRVSSVEGATASQDGAAWTFVPDGSAAQVPGSASVRVTFRVNGSSIGSTPTACTIDEAACTGLPD</sequence>
<reference evidence="5" key="1">
    <citation type="submission" date="2016-06" db="EMBL/GenBank/DDBJ databases">
        <authorList>
            <person name="Varghese N."/>
            <person name="Submissions Spin"/>
        </authorList>
    </citation>
    <scope>NUCLEOTIDE SEQUENCE [LARGE SCALE GENOMIC DNA]</scope>
    <source>
        <strain evidence="5">DSM 44875</strain>
    </source>
</reference>
<proteinExistence type="predicted"/>
<dbReference type="Proteomes" id="UP000198243">
    <property type="component" value="Chromosome I"/>
</dbReference>
<keyword evidence="5" id="KW-1185">Reference proteome</keyword>
<dbReference type="SUPFAM" id="SSF49384">
    <property type="entry name" value="Carbohydrate-binding domain"/>
    <property type="match status" value="1"/>
</dbReference>
<name>A0A1C4Y6K2_9ACTN</name>
<evidence type="ECO:0000256" key="2">
    <source>
        <dbReference type="SAM" id="Phobius"/>
    </source>
</evidence>
<organism evidence="4 5">
    <name type="scientific">Micromonospora coriariae</name>
    <dbReference type="NCBI Taxonomy" id="285665"/>
    <lineage>
        <taxon>Bacteria</taxon>
        <taxon>Bacillati</taxon>
        <taxon>Actinomycetota</taxon>
        <taxon>Actinomycetes</taxon>
        <taxon>Micromonosporales</taxon>
        <taxon>Micromonosporaceae</taxon>
        <taxon>Micromonospora</taxon>
    </lineage>
</organism>
<dbReference type="GO" id="GO:0004553">
    <property type="term" value="F:hydrolase activity, hydrolyzing O-glycosyl compounds"/>
    <property type="evidence" value="ECO:0007669"/>
    <property type="project" value="InterPro"/>
</dbReference>
<dbReference type="PROSITE" id="PS51173">
    <property type="entry name" value="CBM2"/>
    <property type="match status" value="1"/>
</dbReference>
<dbReference type="GO" id="GO:0005975">
    <property type="term" value="P:carbohydrate metabolic process"/>
    <property type="evidence" value="ECO:0007669"/>
    <property type="project" value="InterPro"/>
</dbReference>
<keyword evidence="2" id="KW-0472">Membrane</keyword>
<dbReference type="GO" id="GO:0030247">
    <property type="term" value="F:polysaccharide binding"/>
    <property type="evidence" value="ECO:0007669"/>
    <property type="project" value="UniProtKB-UniRule"/>
</dbReference>
<evidence type="ECO:0000259" key="3">
    <source>
        <dbReference type="PROSITE" id="PS51173"/>
    </source>
</evidence>
<dbReference type="Pfam" id="PF00553">
    <property type="entry name" value="CBM_2"/>
    <property type="match status" value="1"/>
</dbReference>
<feature type="compositionally biased region" description="Low complexity" evidence="1">
    <location>
        <begin position="108"/>
        <end position="131"/>
    </location>
</feature>
<gene>
    <name evidence="4" type="ORF">GA0070607_6327</name>
</gene>
<dbReference type="EMBL" id="LT607412">
    <property type="protein sequence ID" value="SCF16357.1"/>
    <property type="molecule type" value="Genomic_DNA"/>
</dbReference>
<evidence type="ECO:0000313" key="5">
    <source>
        <dbReference type="Proteomes" id="UP000198243"/>
    </source>
</evidence>